<feature type="coiled-coil region" evidence="3">
    <location>
        <begin position="3"/>
        <end position="100"/>
    </location>
</feature>
<comment type="similarity">
    <text evidence="1">Belongs to the CDR2 family.</text>
</comment>
<sequence>MLLKNTQEYAEEQEEKAKFYYNQVESLREEKVLCTQFYEQLEAANQRLADKYKQYKNNCKLLTGKNDYLWEHIHLLEKKNEELRVELNNLNTEANTNENNVGKPIKENSQTADVISIENESIDSILLQDEEKQFDDIKKLEKQVDQLNLYISELKVQLNIIRLQKEEVELNLESILHENDILQKKVTSLNQEVREWETFVHREENYKLIAKAFSPKHFIELDDNKDACKKIFMVKAKSCEFLNKSKQCPNERESNNTLFSQNSSSFLRELDTDYADLVRRYEELLEKFHNKEKLNENPEKVRKVQRAIQTLSFDFTSKISPMTPLKNLFATPNESLNTNLELIENNDHSESLTVFPDTSMNNHLDYKKIFSEIFIKLNESKRI</sequence>
<feature type="coiled-coil region" evidence="3">
    <location>
        <begin position="267"/>
        <end position="294"/>
    </location>
</feature>
<keyword evidence="2 3" id="KW-0175">Coiled coil</keyword>
<protein>
    <submittedName>
        <fullName evidence="5">Cerebellar degeneration-related protein 2 isoform X2</fullName>
    </submittedName>
</protein>
<feature type="coiled-coil region" evidence="3">
    <location>
        <begin position="137"/>
        <end position="192"/>
    </location>
</feature>
<evidence type="ECO:0000313" key="5">
    <source>
        <dbReference type="RefSeq" id="XP_065659430.1"/>
    </source>
</evidence>
<dbReference type="PANTHER" id="PTHR19232:SF7">
    <property type="entry name" value="CENTROCORTIN, ISOFORM A"/>
    <property type="match status" value="1"/>
</dbReference>
<evidence type="ECO:0000256" key="3">
    <source>
        <dbReference type="SAM" id="Coils"/>
    </source>
</evidence>
<dbReference type="PANTHER" id="PTHR19232">
    <property type="entry name" value="CENTROCORTIN FAMILY MEMBER"/>
    <property type="match status" value="1"/>
</dbReference>
<name>A0ABM4CCM7_HYDVU</name>
<evidence type="ECO:0000313" key="4">
    <source>
        <dbReference type="Proteomes" id="UP001652625"/>
    </source>
</evidence>
<keyword evidence="4" id="KW-1185">Reference proteome</keyword>
<dbReference type="RefSeq" id="XP_065659430.1">
    <property type="nucleotide sequence ID" value="XM_065803358.1"/>
</dbReference>
<organism evidence="4 5">
    <name type="scientific">Hydra vulgaris</name>
    <name type="common">Hydra</name>
    <name type="synonym">Hydra attenuata</name>
    <dbReference type="NCBI Taxonomy" id="6087"/>
    <lineage>
        <taxon>Eukaryota</taxon>
        <taxon>Metazoa</taxon>
        <taxon>Cnidaria</taxon>
        <taxon>Hydrozoa</taxon>
        <taxon>Hydroidolina</taxon>
        <taxon>Anthoathecata</taxon>
        <taxon>Aplanulata</taxon>
        <taxon>Hydridae</taxon>
        <taxon>Hydra</taxon>
    </lineage>
</organism>
<accession>A0ABM4CCM7</accession>
<reference evidence="5" key="1">
    <citation type="submission" date="2025-08" db="UniProtKB">
        <authorList>
            <consortium name="RefSeq"/>
        </authorList>
    </citation>
    <scope>IDENTIFICATION</scope>
</reference>
<gene>
    <name evidence="5" type="primary">LOC100213870</name>
</gene>
<evidence type="ECO:0000256" key="2">
    <source>
        <dbReference type="ARBA" id="ARBA00023054"/>
    </source>
</evidence>
<evidence type="ECO:0000256" key="1">
    <source>
        <dbReference type="ARBA" id="ARBA00009019"/>
    </source>
</evidence>
<proteinExistence type="inferred from homology"/>
<dbReference type="InterPro" id="IPR026079">
    <property type="entry name" value="CDR2"/>
</dbReference>
<dbReference type="GeneID" id="100213870"/>
<dbReference type="Proteomes" id="UP001652625">
    <property type="component" value="Chromosome 08"/>
</dbReference>